<keyword evidence="3" id="KW-0862">Zinc</keyword>
<dbReference type="SMART" id="SM00066">
    <property type="entry name" value="GAL4"/>
    <property type="match status" value="1"/>
</dbReference>
<evidence type="ECO:0000256" key="7">
    <source>
        <dbReference type="PROSITE-ProRule" id="PRU00042"/>
    </source>
</evidence>
<evidence type="ECO:0000256" key="6">
    <source>
        <dbReference type="ARBA" id="ARBA00023242"/>
    </source>
</evidence>
<reference evidence="11" key="1">
    <citation type="journal article" date="2020" name="Stud. Mycol.">
        <title>101 Dothideomycetes genomes: a test case for predicting lifestyles and emergence of pathogens.</title>
        <authorList>
            <person name="Haridas S."/>
            <person name="Albert R."/>
            <person name="Binder M."/>
            <person name="Bloem J."/>
            <person name="Labutti K."/>
            <person name="Salamov A."/>
            <person name="Andreopoulos B."/>
            <person name="Baker S."/>
            <person name="Barry K."/>
            <person name="Bills G."/>
            <person name="Bluhm B."/>
            <person name="Cannon C."/>
            <person name="Castanera R."/>
            <person name="Culley D."/>
            <person name="Daum C."/>
            <person name="Ezra D."/>
            <person name="Gonzalez J."/>
            <person name="Henrissat B."/>
            <person name="Kuo A."/>
            <person name="Liang C."/>
            <person name="Lipzen A."/>
            <person name="Lutzoni F."/>
            <person name="Magnuson J."/>
            <person name="Mondo S."/>
            <person name="Nolan M."/>
            <person name="Ohm R."/>
            <person name="Pangilinan J."/>
            <person name="Park H.-J."/>
            <person name="Ramirez L."/>
            <person name="Alfaro M."/>
            <person name="Sun H."/>
            <person name="Tritt A."/>
            <person name="Yoshinaga Y."/>
            <person name="Zwiers L.-H."/>
            <person name="Turgeon B."/>
            <person name="Goodwin S."/>
            <person name="Spatafora J."/>
            <person name="Crous P."/>
            <person name="Grigoriev I."/>
        </authorList>
    </citation>
    <scope>NUCLEOTIDE SEQUENCE</scope>
    <source>
        <strain evidence="11">CBS 269.34</strain>
    </source>
</reference>
<dbReference type="InterPro" id="IPR036864">
    <property type="entry name" value="Zn2-C6_fun-type_DNA-bd_sf"/>
</dbReference>
<dbReference type="GO" id="GO:0008270">
    <property type="term" value="F:zinc ion binding"/>
    <property type="evidence" value="ECO:0007669"/>
    <property type="project" value="UniProtKB-KW"/>
</dbReference>
<dbReference type="InterPro" id="IPR001138">
    <property type="entry name" value="Zn2Cys6_DnaBD"/>
</dbReference>
<feature type="domain" description="C2H2-type" evidence="10">
    <location>
        <begin position="36"/>
        <end position="63"/>
    </location>
</feature>
<dbReference type="InterPro" id="IPR036236">
    <property type="entry name" value="Znf_C2H2_sf"/>
</dbReference>
<feature type="domain" description="C2H2-type" evidence="10">
    <location>
        <begin position="64"/>
        <end position="91"/>
    </location>
</feature>
<evidence type="ECO:0000256" key="2">
    <source>
        <dbReference type="ARBA" id="ARBA00022771"/>
    </source>
</evidence>
<dbReference type="InterPro" id="IPR013087">
    <property type="entry name" value="Znf_C2H2_type"/>
</dbReference>
<dbReference type="PROSITE" id="PS50157">
    <property type="entry name" value="ZINC_FINGER_C2H2_2"/>
    <property type="match status" value="2"/>
</dbReference>
<dbReference type="PANTHER" id="PTHR47660">
    <property type="entry name" value="TRANSCRIPTION FACTOR WITH C2H2 AND ZN(2)-CYS(6) DNA BINDING DOMAIN (EUROFUNG)-RELATED-RELATED"/>
    <property type="match status" value="1"/>
</dbReference>
<evidence type="ECO:0000313" key="11">
    <source>
        <dbReference type="EMBL" id="KAF2500888.1"/>
    </source>
</evidence>
<evidence type="ECO:0000313" key="12">
    <source>
        <dbReference type="Proteomes" id="UP000799750"/>
    </source>
</evidence>
<evidence type="ECO:0000259" key="9">
    <source>
        <dbReference type="PROSITE" id="PS50048"/>
    </source>
</evidence>
<dbReference type="InterPro" id="IPR007219">
    <property type="entry name" value="XnlR_reg_dom"/>
</dbReference>
<dbReference type="Pfam" id="PF00096">
    <property type="entry name" value="zf-C2H2"/>
    <property type="match status" value="1"/>
</dbReference>
<evidence type="ECO:0000256" key="5">
    <source>
        <dbReference type="ARBA" id="ARBA00023163"/>
    </source>
</evidence>
<sequence length="916" mass="101877">MTTMSDALPTPQPASATPEPSPASPEHGARPARGAFQCGTCSQSYTRLDHLARHVRSHTQEKPYACHACEKRFSRVDLLRRHAALHSQDSGAEPAKRRRIGTNAAGAVRVSQACEACADNHLKCEDQKPCKRCRSKNVSCHVAPKASARDMIEVREEECEELQVALDPALVAASSVGNHEPDLQHQSERMPFNNDHSAPKDISNLSNTFSANGEVPFYSFLPSEQQPEMLAHSSERTMMNPTVDGLPDAMNMPFTDSMDLLPATFMPILPSGTRTPRGVFDFGLETNLEFSDSDLGFLNSYNTRIPFEFENHCEAVNLPRSDTVNDDIVDASTPKTASPLQTSIWRFVPDSRDHAAAEQPHLSLPAAESGGDGAASRVELGRRATTEKLDMLSRDRILGIVLSQVKPHISRALYSFPSVDLLDSLLQYFLTAPFSGASSWFHAASFCPSKSRPELLAAMAAAGAVLTPDMSLRKLGFAIQEIIRNYLPTVWENNNTEIRDLELAQAFMLQLEIGIWSGNSRKIEIAESFQQPLLTMLRRGGKFRRSSYPTILLQPDDNNETLSEKWHTWIKQESFKRLVFHLLQHDAQSSVALLVSPLISYAEVGLPLPESQSLWTATSAKDWKALYLANTINASIRIPALTDCINDLELLEASSHLIDVPLSSRAFLHALWGMVWEYRQLALLFRGQPHFWDGGLVMMSRYQELIKILDHFRLGYAQGCNLLLELILMHMHLSLDDVQLFAGLEGPDEARRVYQSMGEWARSKASRQAVWHAGQVVRAAKSLQPQHLRDINAIAVYHASLAFWAYALASRIVDSERASMAAQSTSANPRAAEIQMVWLDNAETVDTQKFVALKRGSPALRDVRPGTQAVPLEAPSAVIKVLIETMRQNHIELDRPKPPLVENLIQLMEALRDTAK</sequence>
<dbReference type="SMART" id="SM00355">
    <property type="entry name" value="ZnF_C2H2"/>
    <property type="match status" value="2"/>
</dbReference>
<dbReference type="PANTHER" id="PTHR47660:SF2">
    <property type="entry name" value="TRANSCRIPTION FACTOR WITH C2H2 AND ZN(2)-CYS(6) DNA BINDING DOMAIN (EUROFUNG)"/>
    <property type="match status" value="1"/>
</dbReference>
<dbReference type="OrthoDB" id="40579at2759"/>
<keyword evidence="5" id="KW-0804">Transcription</keyword>
<dbReference type="Gene3D" id="4.10.240.10">
    <property type="entry name" value="Zn(2)-C6 fungal-type DNA-binding domain"/>
    <property type="match status" value="1"/>
</dbReference>
<keyword evidence="6" id="KW-0539">Nucleus</keyword>
<organism evidence="11 12">
    <name type="scientific">Lophium mytilinum</name>
    <dbReference type="NCBI Taxonomy" id="390894"/>
    <lineage>
        <taxon>Eukaryota</taxon>
        <taxon>Fungi</taxon>
        <taxon>Dikarya</taxon>
        <taxon>Ascomycota</taxon>
        <taxon>Pezizomycotina</taxon>
        <taxon>Dothideomycetes</taxon>
        <taxon>Pleosporomycetidae</taxon>
        <taxon>Mytilinidiales</taxon>
        <taxon>Mytilinidiaceae</taxon>
        <taxon>Lophium</taxon>
    </lineage>
</organism>
<dbReference type="SUPFAM" id="SSF57701">
    <property type="entry name" value="Zn2/Cys6 DNA-binding domain"/>
    <property type="match status" value="1"/>
</dbReference>
<keyword evidence="4" id="KW-0805">Transcription regulation</keyword>
<evidence type="ECO:0000256" key="3">
    <source>
        <dbReference type="ARBA" id="ARBA00022833"/>
    </source>
</evidence>
<evidence type="ECO:0008006" key="13">
    <source>
        <dbReference type="Google" id="ProtNLM"/>
    </source>
</evidence>
<dbReference type="GO" id="GO:0003677">
    <property type="term" value="F:DNA binding"/>
    <property type="evidence" value="ECO:0007669"/>
    <property type="project" value="InterPro"/>
</dbReference>
<accession>A0A6A6R822</accession>
<dbReference type="PROSITE" id="PS00028">
    <property type="entry name" value="ZINC_FINGER_C2H2_1"/>
    <property type="match status" value="2"/>
</dbReference>
<keyword evidence="1" id="KW-0479">Metal-binding</keyword>
<dbReference type="Pfam" id="PF00172">
    <property type="entry name" value="Zn_clus"/>
    <property type="match status" value="1"/>
</dbReference>
<dbReference type="AlphaFoldDB" id="A0A6A6R822"/>
<protein>
    <recommendedName>
        <fullName evidence="13">C6 transcription factor RegA</fullName>
    </recommendedName>
</protein>
<feature type="region of interest" description="Disordered" evidence="8">
    <location>
        <begin position="1"/>
        <end position="32"/>
    </location>
</feature>
<evidence type="ECO:0000256" key="1">
    <source>
        <dbReference type="ARBA" id="ARBA00022723"/>
    </source>
</evidence>
<dbReference type="GO" id="GO:0006351">
    <property type="term" value="P:DNA-templated transcription"/>
    <property type="evidence" value="ECO:0007669"/>
    <property type="project" value="InterPro"/>
</dbReference>
<dbReference type="Gene3D" id="3.30.160.60">
    <property type="entry name" value="Classic Zinc Finger"/>
    <property type="match status" value="2"/>
</dbReference>
<dbReference type="PROSITE" id="PS50048">
    <property type="entry name" value="ZN2_CY6_FUNGAL_2"/>
    <property type="match status" value="1"/>
</dbReference>
<dbReference type="Proteomes" id="UP000799750">
    <property type="component" value="Unassembled WGS sequence"/>
</dbReference>
<feature type="domain" description="Zn(2)-C6 fungal-type" evidence="9">
    <location>
        <begin position="113"/>
        <end position="142"/>
    </location>
</feature>
<name>A0A6A6R822_9PEZI</name>
<dbReference type="SUPFAM" id="SSF57667">
    <property type="entry name" value="beta-beta-alpha zinc fingers"/>
    <property type="match status" value="1"/>
</dbReference>
<evidence type="ECO:0000256" key="8">
    <source>
        <dbReference type="SAM" id="MobiDB-lite"/>
    </source>
</evidence>
<proteinExistence type="predicted"/>
<keyword evidence="2 7" id="KW-0863">Zinc-finger</keyword>
<dbReference type="FunFam" id="3.30.160.60:FF:002343">
    <property type="entry name" value="Zinc finger protein 33A"/>
    <property type="match status" value="1"/>
</dbReference>
<gene>
    <name evidence="11" type="ORF">BU16DRAFT_614570</name>
</gene>
<dbReference type="Pfam" id="PF04082">
    <property type="entry name" value="Fungal_trans"/>
    <property type="match status" value="1"/>
</dbReference>
<dbReference type="EMBL" id="MU004183">
    <property type="protein sequence ID" value="KAF2500888.1"/>
    <property type="molecule type" value="Genomic_DNA"/>
</dbReference>
<keyword evidence="12" id="KW-1185">Reference proteome</keyword>
<dbReference type="GO" id="GO:0000981">
    <property type="term" value="F:DNA-binding transcription factor activity, RNA polymerase II-specific"/>
    <property type="evidence" value="ECO:0007669"/>
    <property type="project" value="InterPro"/>
</dbReference>
<dbReference type="CDD" id="cd00067">
    <property type="entry name" value="GAL4"/>
    <property type="match status" value="1"/>
</dbReference>
<dbReference type="PROSITE" id="PS00463">
    <property type="entry name" value="ZN2_CY6_FUNGAL_1"/>
    <property type="match status" value="1"/>
</dbReference>
<evidence type="ECO:0000256" key="4">
    <source>
        <dbReference type="ARBA" id="ARBA00023015"/>
    </source>
</evidence>
<evidence type="ECO:0000259" key="10">
    <source>
        <dbReference type="PROSITE" id="PS50157"/>
    </source>
</evidence>